<feature type="modified residue" description="4-aspartylphosphate" evidence="3">
    <location>
        <position position="52"/>
    </location>
</feature>
<feature type="domain" description="Response regulatory" evidence="4">
    <location>
        <begin position="3"/>
        <end position="119"/>
    </location>
</feature>
<proteinExistence type="predicted"/>
<dbReference type="InterPro" id="IPR001789">
    <property type="entry name" value="Sig_transdc_resp-reg_receiver"/>
</dbReference>
<dbReference type="Gene3D" id="3.40.50.2300">
    <property type="match status" value="1"/>
</dbReference>
<dbReference type="AlphaFoldDB" id="A0A0M2PRD2"/>
<protein>
    <submittedName>
        <fullName evidence="5">Chemotaxis protein CheY</fullName>
    </submittedName>
</protein>
<dbReference type="Pfam" id="PF00072">
    <property type="entry name" value="Response_reg"/>
    <property type="match status" value="1"/>
</dbReference>
<keyword evidence="6" id="KW-1185">Reference proteome</keyword>
<dbReference type="STRING" id="317619.GCA_000332315_02143"/>
<dbReference type="GO" id="GO:0000160">
    <property type="term" value="P:phosphorelay signal transduction system"/>
    <property type="evidence" value="ECO:0007669"/>
    <property type="project" value="UniProtKB-KW"/>
</dbReference>
<evidence type="ECO:0000313" key="5">
    <source>
        <dbReference type="EMBL" id="KKI99095.1"/>
    </source>
</evidence>
<dbReference type="SUPFAM" id="SSF52172">
    <property type="entry name" value="CheY-like"/>
    <property type="match status" value="1"/>
</dbReference>
<dbReference type="RefSeq" id="WP_017712564.1">
    <property type="nucleotide sequence ID" value="NZ_KB235937.1"/>
</dbReference>
<evidence type="ECO:0000313" key="6">
    <source>
        <dbReference type="Proteomes" id="UP000034681"/>
    </source>
</evidence>
<evidence type="ECO:0000256" key="2">
    <source>
        <dbReference type="ARBA" id="ARBA00023012"/>
    </source>
</evidence>
<keyword evidence="2" id="KW-0902">Two-component regulatory system</keyword>
<dbReference type="EMBL" id="AJTX02000006">
    <property type="protein sequence ID" value="KKI99095.1"/>
    <property type="molecule type" value="Genomic_DNA"/>
</dbReference>
<dbReference type="OrthoDB" id="457440at2"/>
<comment type="caution">
    <text evidence="5">The sequence shown here is derived from an EMBL/GenBank/DDBJ whole genome shotgun (WGS) entry which is preliminary data.</text>
</comment>
<dbReference type="PROSITE" id="PS50110">
    <property type="entry name" value="RESPONSE_REGULATORY"/>
    <property type="match status" value="1"/>
</dbReference>
<name>A0A0M2PRD2_PROHO</name>
<evidence type="ECO:0000259" key="4">
    <source>
        <dbReference type="PROSITE" id="PS50110"/>
    </source>
</evidence>
<dbReference type="PANTHER" id="PTHR44591:SF14">
    <property type="entry name" value="PROTEIN PILG"/>
    <property type="match status" value="1"/>
</dbReference>
<organism evidence="5 6">
    <name type="scientific">Prochlorothrix hollandica PCC 9006 = CALU 1027</name>
    <dbReference type="NCBI Taxonomy" id="317619"/>
    <lineage>
        <taxon>Bacteria</taxon>
        <taxon>Bacillati</taxon>
        <taxon>Cyanobacteriota</taxon>
        <taxon>Cyanophyceae</taxon>
        <taxon>Prochlorotrichales</taxon>
        <taxon>Prochlorotrichaceae</taxon>
        <taxon>Prochlorothrix</taxon>
    </lineage>
</organism>
<dbReference type="SMART" id="SM00448">
    <property type="entry name" value="REC"/>
    <property type="match status" value="1"/>
</dbReference>
<evidence type="ECO:0000256" key="3">
    <source>
        <dbReference type="PROSITE-ProRule" id="PRU00169"/>
    </source>
</evidence>
<dbReference type="InterPro" id="IPR050595">
    <property type="entry name" value="Bact_response_regulator"/>
</dbReference>
<evidence type="ECO:0000256" key="1">
    <source>
        <dbReference type="ARBA" id="ARBA00022553"/>
    </source>
</evidence>
<reference evidence="5" key="1">
    <citation type="submission" date="2012-04" db="EMBL/GenBank/DDBJ databases">
        <authorList>
            <person name="Borisov I.G."/>
            <person name="Ivanikova N.V."/>
            <person name="Pinevich A.V."/>
        </authorList>
    </citation>
    <scope>NUCLEOTIDE SEQUENCE [LARGE SCALE GENOMIC DNA]</scope>
    <source>
        <strain evidence="5">CALU 1027</strain>
    </source>
</reference>
<accession>A0A0M2PRD2</accession>
<dbReference type="Proteomes" id="UP000034681">
    <property type="component" value="Unassembled WGS sequence"/>
</dbReference>
<gene>
    <name evidence="5" type="ORF">PROH_15035</name>
</gene>
<sequence>MKSVLVVDDSRTELKLMEAILHQIGFRVATVDNAEAALSFLETEIPDLLVLDVVMPDMSGFDLCRQLRAKPTTEKLPIIFCSSKDQEFDRFWALRQGGNAYLTKPFAPHELIETVNTCLP</sequence>
<dbReference type="PANTHER" id="PTHR44591">
    <property type="entry name" value="STRESS RESPONSE REGULATOR PROTEIN 1"/>
    <property type="match status" value="1"/>
</dbReference>
<dbReference type="InterPro" id="IPR011006">
    <property type="entry name" value="CheY-like_superfamily"/>
</dbReference>
<keyword evidence="1 3" id="KW-0597">Phosphoprotein</keyword>
<dbReference type="eggNOG" id="COG3706">
    <property type="taxonomic scope" value="Bacteria"/>
</dbReference>